<organism evidence="2 3">
    <name type="scientific">Stentor coeruleus</name>
    <dbReference type="NCBI Taxonomy" id="5963"/>
    <lineage>
        <taxon>Eukaryota</taxon>
        <taxon>Sar</taxon>
        <taxon>Alveolata</taxon>
        <taxon>Ciliophora</taxon>
        <taxon>Postciliodesmatophora</taxon>
        <taxon>Heterotrichea</taxon>
        <taxon>Heterotrichida</taxon>
        <taxon>Stentoridae</taxon>
        <taxon>Stentor</taxon>
    </lineage>
</organism>
<protein>
    <submittedName>
        <fullName evidence="2">Uncharacterized protein</fullName>
    </submittedName>
</protein>
<evidence type="ECO:0000313" key="2">
    <source>
        <dbReference type="EMBL" id="OMJ69425.1"/>
    </source>
</evidence>
<reference evidence="2 3" key="1">
    <citation type="submission" date="2016-11" db="EMBL/GenBank/DDBJ databases">
        <title>The macronuclear genome of Stentor coeruleus: a giant cell with tiny introns.</title>
        <authorList>
            <person name="Slabodnick M."/>
            <person name="Ruby J.G."/>
            <person name="Reiff S.B."/>
            <person name="Swart E.C."/>
            <person name="Gosai S."/>
            <person name="Prabakaran S."/>
            <person name="Witkowska E."/>
            <person name="Larue G.E."/>
            <person name="Fisher S."/>
            <person name="Freeman R.M."/>
            <person name="Gunawardena J."/>
            <person name="Chu W."/>
            <person name="Stover N.A."/>
            <person name="Gregory B.D."/>
            <person name="Nowacki M."/>
            <person name="Derisi J."/>
            <person name="Roy S.W."/>
            <person name="Marshall W.F."/>
            <person name="Sood P."/>
        </authorList>
    </citation>
    <scope>NUCLEOTIDE SEQUENCE [LARGE SCALE GENOMIC DNA]</scope>
    <source>
        <strain evidence="2">WM001</strain>
    </source>
</reference>
<dbReference type="EMBL" id="MPUH01001200">
    <property type="protein sequence ID" value="OMJ69425.1"/>
    <property type="molecule type" value="Genomic_DNA"/>
</dbReference>
<gene>
    <name evidence="2" type="ORF">SteCoe_32856</name>
</gene>
<name>A0A1R2AY89_9CILI</name>
<evidence type="ECO:0000313" key="3">
    <source>
        <dbReference type="Proteomes" id="UP000187209"/>
    </source>
</evidence>
<keyword evidence="3" id="KW-1185">Reference proteome</keyword>
<comment type="caution">
    <text evidence="2">The sequence shown here is derived from an EMBL/GenBank/DDBJ whole genome shotgun (WGS) entry which is preliminary data.</text>
</comment>
<dbReference type="AlphaFoldDB" id="A0A1R2AY89"/>
<feature type="transmembrane region" description="Helical" evidence="1">
    <location>
        <begin position="29"/>
        <end position="48"/>
    </location>
</feature>
<proteinExistence type="predicted"/>
<keyword evidence="1" id="KW-0472">Membrane</keyword>
<keyword evidence="1" id="KW-1133">Transmembrane helix</keyword>
<accession>A0A1R2AY89</accession>
<dbReference type="Proteomes" id="UP000187209">
    <property type="component" value="Unassembled WGS sequence"/>
</dbReference>
<evidence type="ECO:0000256" key="1">
    <source>
        <dbReference type="SAM" id="Phobius"/>
    </source>
</evidence>
<sequence>MENIKHKPVQSKVKIFDQLTFQSLCQGESLYLAVGYIILEIISTFLCLPEMLNKFHRCIKEAQEKALKISRSIYTRGYFDIIDAIINTAKITPSAYYWLNYYAESAEINKFIVDGAKHIILGLTDPEKAYRVQQILSEGNTRSSKHFIFDLIASKLSIKTILYHKIDDEISKDEFCKSKIGGDSYIAFLYEEDENYSILYTEDHINMQKDRDYPYEKKHEYPFFCKMKEYHMKSWQMDHLEEEISIPKRLLIKILEEADSSNILSQDVRNNLSDWIRLNSSAKEIIVAKKISESLPSILNCLICGSDKSFTEFPNYKCFPKCIVCRECRNENPKACRNCQRTYEKNENPE</sequence>
<keyword evidence="1" id="KW-0812">Transmembrane</keyword>